<evidence type="ECO:0000313" key="3">
    <source>
        <dbReference type="EMBL" id="MDX6191972.1"/>
    </source>
</evidence>
<dbReference type="Proteomes" id="UP001273350">
    <property type="component" value="Unassembled WGS sequence"/>
</dbReference>
<keyword evidence="4" id="KW-1185">Reference proteome</keyword>
<reference evidence="3 4" key="1">
    <citation type="submission" date="2023-11" db="EMBL/GenBank/DDBJ databases">
        <title>Unpublished Manusciprt.</title>
        <authorList>
            <person name="Saticioglu I.B."/>
            <person name="Ay H."/>
            <person name="Ajmi N."/>
            <person name="Altun S."/>
            <person name="Duman M."/>
        </authorList>
    </citation>
    <scope>NUCLEOTIDE SEQUENCE [LARGE SCALE GENOMIC DNA]</scope>
    <source>
        <strain evidence="3 4">Fl-318</strain>
    </source>
</reference>
<keyword evidence="1" id="KW-0175">Coiled coil</keyword>
<evidence type="ECO:0000256" key="2">
    <source>
        <dbReference type="SAM" id="SignalP"/>
    </source>
</evidence>
<name>A0ABU4RHB1_9FLAO</name>
<sequence length="444" mass="52005">MKKHYRKYCMHLAYAIISTSCFVLTSSKALAQEKLSITPELSKQVIEKYNLENFKIYPVISKEVNYYPYIEGQVLTDDYKRELKRLEQYKPAFDLYNTALKTNEEKKEAIIAIINNINVFLDSNEKYDVKEKLLIESQSLADKFDIKVSVTDDRIKLGDFVKTSNSNQPTSTRKILIYEKDKRSSKNDLKTFQSEIQKIKIKEPEKTNDYRSYLESQKELTTIQKTETGRVLSDRLSKKSVYVIAENSVDLTALSGGFTELPESYSLINEDIAYKFVKNELISRSNEYRNQRDEFNGFSIIEKSSTNEMYYVMSNKFIGQLKIELDDIKYKNLGNTEEYKVWKTKYLALLQSAQTNVNTCNAIIKKHTYLNRLGQKRYDSETFTKQEKISFNQNLDSLKEKLNKIEDLEKERDFLQYYNNKASTKDAVESYSLSSYYNSTSRCY</sequence>
<dbReference type="EMBL" id="JAWXVI010000014">
    <property type="protein sequence ID" value="MDX6191972.1"/>
    <property type="molecule type" value="Genomic_DNA"/>
</dbReference>
<organism evidence="3 4">
    <name type="scientific">Flavobacterium cupriresistens</name>
    <dbReference type="NCBI Taxonomy" id="2893885"/>
    <lineage>
        <taxon>Bacteria</taxon>
        <taxon>Pseudomonadati</taxon>
        <taxon>Bacteroidota</taxon>
        <taxon>Flavobacteriia</taxon>
        <taxon>Flavobacteriales</taxon>
        <taxon>Flavobacteriaceae</taxon>
        <taxon>Flavobacterium</taxon>
    </lineage>
</organism>
<feature type="coiled-coil region" evidence="1">
    <location>
        <begin position="388"/>
        <end position="418"/>
    </location>
</feature>
<feature type="signal peptide" evidence="2">
    <location>
        <begin position="1"/>
        <end position="31"/>
    </location>
</feature>
<evidence type="ECO:0000256" key="1">
    <source>
        <dbReference type="SAM" id="Coils"/>
    </source>
</evidence>
<protein>
    <submittedName>
        <fullName evidence="3">Uncharacterized protein</fullName>
    </submittedName>
</protein>
<proteinExistence type="predicted"/>
<keyword evidence="2" id="KW-0732">Signal</keyword>
<comment type="caution">
    <text evidence="3">The sequence shown here is derived from an EMBL/GenBank/DDBJ whole genome shotgun (WGS) entry which is preliminary data.</text>
</comment>
<dbReference type="PROSITE" id="PS51257">
    <property type="entry name" value="PROKAR_LIPOPROTEIN"/>
    <property type="match status" value="1"/>
</dbReference>
<evidence type="ECO:0000313" key="4">
    <source>
        <dbReference type="Proteomes" id="UP001273350"/>
    </source>
</evidence>
<accession>A0ABU4RHB1</accession>
<gene>
    <name evidence="3" type="ORF">SGQ83_21690</name>
</gene>
<dbReference type="RefSeq" id="WP_230004833.1">
    <property type="nucleotide sequence ID" value="NZ_CP087134.1"/>
</dbReference>
<feature type="chain" id="PRO_5045175450" evidence="2">
    <location>
        <begin position="32"/>
        <end position="444"/>
    </location>
</feature>